<dbReference type="Proteomes" id="UP000053105">
    <property type="component" value="Unassembled WGS sequence"/>
</dbReference>
<sequence>MASDRLKQFFFKLNDTLLNASDYWGRKKERKGKKERKEKEQRGKRRPLQGTRR</sequence>
<feature type="region of interest" description="Disordered" evidence="1">
    <location>
        <begin position="22"/>
        <end position="53"/>
    </location>
</feature>
<protein>
    <submittedName>
        <fullName evidence="2">Uncharacterized protein</fullName>
    </submittedName>
</protein>
<dbReference type="EMBL" id="KQ435826">
    <property type="protein sequence ID" value="KOX72010.1"/>
    <property type="molecule type" value="Genomic_DNA"/>
</dbReference>
<feature type="compositionally biased region" description="Basic residues" evidence="1">
    <location>
        <begin position="42"/>
        <end position="53"/>
    </location>
</feature>
<dbReference type="AlphaFoldDB" id="A0A0M8ZVK1"/>
<accession>A0A0M8ZVK1</accession>
<proteinExistence type="predicted"/>
<name>A0A0M8ZVK1_9HYME</name>
<organism evidence="2 3">
    <name type="scientific">Melipona quadrifasciata</name>
    <dbReference type="NCBI Taxonomy" id="166423"/>
    <lineage>
        <taxon>Eukaryota</taxon>
        <taxon>Metazoa</taxon>
        <taxon>Ecdysozoa</taxon>
        <taxon>Arthropoda</taxon>
        <taxon>Hexapoda</taxon>
        <taxon>Insecta</taxon>
        <taxon>Pterygota</taxon>
        <taxon>Neoptera</taxon>
        <taxon>Endopterygota</taxon>
        <taxon>Hymenoptera</taxon>
        <taxon>Apocrita</taxon>
        <taxon>Aculeata</taxon>
        <taxon>Apoidea</taxon>
        <taxon>Anthophila</taxon>
        <taxon>Apidae</taxon>
        <taxon>Melipona</taxon>
    </lineage>
</organism>
<reference evidence="2 3" key="1">
    <citation type="submission" date="2015-07" db="EMBL/GenBank/DDBJ databases">
        <title>The genome of Melipona quadrifasciata.</title>
        <authorList>
            <person name="Pan H."/>
            <person name="Kapheim K."/>
        </authorList>
    </citation>
    <scope>NUCLEOTIDE SEQUENCE [LARGE SCALE GENOMIC DNA]</scope>
    <source>
        <strain evidence="2">0111107301</strain>
        <tissue evidence="2">Whole body</tissue>
    </source>
</reference>
<keyword evidence="3" id="KW-1185">Reference proteome</keyword>
<evidence type="ECO:0000256" key="1">
    <source>
        <dbReference type="SAM" id="MobiDB-lite"/>
    </source>
</evidence>
<evidence type="ECO:0000313" key="2">
    <source>
        <dbReference type="EMBL" id="KOX72010.1"/>
    </source>
</evidence>
<gene>
    <name evidence="2" type="ORF">WN51_03158</name>
</gene>
<evidence type="ECO:0000313" key="3">
    <source>
        <dbReference type="Proteomes" id="UP000053105"/>
    </source>
</evidence>